<dbReference type="CDD" id="cd00063">
    <property type="entry name" value="FN3"/>
    <property type="match status" value="1"/>
</dbReference>
<dbReference type="PROSITE" id="PS50853">
    <property type="entry name" value="FN3"/>
    <property type="match status" value="1"/>
</dbReference>
<dbReference type="SUPFAM" id="SSF48726">
    <property type="entry name" value="Immunoglobulin"/>
    <property type="match status" value="5"/>
</dbReference>
<dbReference type="GO" id="GO:0016020">
    <property type="term" value="C:membrane"/>
    <property type="evidence" value="ECO:0007669"/>
    <property type="project" value="UniProtKB-SubCell"/>
</dbReference>
<accession>A0AAJ6YEG4</accession>
<dbReference type="InterPro" id="IPR013106">
    <property type="entry name" value="Ig_V-set"/>
</dbReference>
<feature type="domain" description="Fibronectin type-III" evidence="8">
    <location>
        <begin position="526"/>
        <end position="637"/>
    </location>
</feature>
<feature type="domain" description="Ig-like" evidence="7">
    <location>
        <begin position="125"/>
        <end position="220"/>
    </location>
</feature>
<feature type="domain" description="Ig-like" evidence="7">
    <location>
        <begin position="234"/>
        <end position="328"/>
    </location>
</feature>
<feature type="domain" description="Ig-like" evidence="7">
    <location>
        <begin position="430"/>
        <end position="520"/>
    </location>
</feature>
<dbReference type="InterPro" id="IPR003599">
    <property type="entry name" value="Ig_sub"/>
</dbReference>
<dbReference type="RefSeq" id="XP_011496551.1">
    <property type="nucleotide sequence ID" value="XM_011498249.1"/>
</dbReference>
<dbReference type="Gene3D" id="2.60.40.10">
    <property type="entry name" value="Immunoglobulins"/>
    <property type="match status" value="6"/>
</dbReference>
<dbReference type="InterPro" id="IPR013783">
    <property type="entry name" value="Ig-like_fold"/>
</dbReference>
<dbReference type="KEGG" id="csol:105361143"/>
<dbReference type="PANTHER" id="PTHR23278">
    <property type="entry name" value="SIDESTEP PROTEIN"/>
    <property type="match status" value="1"/>
</dbReference>
<dbReference type="InterPro" id="IPR007110">
    <property type="entry name" value="Ig-like_dom"/>
</dbReference>
<evidence type="ECO:0000313" key="10">
    <source>
        <dbReference type="RefSeq" id="XP_011496551.1"/>
    </source>
</evidence>
<dbReference type="PANTHER" id="PTHR23278:SF4">
    <property type="entry name" value="SIDESTEP, ISOFORM C"/>
    <property type="match status" value="1"/>
</dbReference>
<keyword evidence="2 6" id="KW-0812">Transmembrane</keyword>
<dbReference type="SMART" id="SM00408">
    <property type="entry name" value="IGc2"/>
    <property type="match status" value="3"/>
</dbReference>
<evidence type="ECO:0000313" key="9">
    <source>
        <dbReference type="Proteomes" id="UP000695007"/>
    </source>
</evidence>
<feature type="transmembrane region" description="Helical" evidence="6">
    <location>
        <begin position="664"/>
        <end position="688"/>
    </location>
</feature>
<dbReference type="InterPro" id="IPR013162">
    <property type="entry name" value="CD80_C2-set"/>
</dbReference>
<dbReference type="InterPro" id="IPR036116">
    <property type="entry name" value="FN3_sf"/>
</dbReference>
<dbReference type="PROSITE" id="PS50835">
    <property type="entry name" value="IG_LIKE"/>
    <property type="match status" value="5"/>
</dbReference>
<evidence type="ECO:0000256" key="4">
    <source>
        <dbReference type="ARBA" id="ARBA00023136"/>
    </source>
</evidence>
<dbReference type="Pfam" id="PF13927">
    <property type="entry name" value="Ig_3"/>
    <property type="match status" value="1"/>
</dbReference>
<evidence type="ECO:0000256" key="2">
    <source>
        <dbReference type="ARBA" id="ARBA00022692"/>
    </source>
</evidence>
<keyword evidence="3 6" id="KW-1133">Transmembrane helix</keyword>
<dbReference type="GeneID" id="105361143"/>
<dbReference type="InterPro" id="IPR003598">
    <property type="entry name" value="Ig_sub2"/>
</dbReference>
<gene>
    <name evidence="10" type="primary">LOC105361143</name>
</gene>
<evidence type="ECO:0000259" key="7">
    <source>
        <dbReference type="PROSITE" id="PS50835"/>
    </source>
</evidence>
<protein>
    <submittedName>
        <fullName evidence="10">B-cell receptor CD22</fullName>
    </submittedName>
</protein>
<dbReference type="Proteomes" id="UP000695007">
    <property type="component" value="Unplaced"/>
</dbReference>
<dbReference type="InterPro" id="IPR036179">
    <property type="entry name" value="Ig-like_dom_sf"/>
</dbReference>
<dbReference type="InterPro" id="IPR003961">
    <property type="entry name" value="FN3_dom"/>
</dbReference>
<dbReference type="SUPFAM" id="SSF49265">
    <property type="entry name" value="Fibronectin type III"/>
    <property type="match status" value="1"/>
</dbReference>
<name>A0AAJ6YEG4_9HYME</name>
<dbReference type="CDD" id="cd00096">
    <property type="entry name" value="Ig"/>
    <property type="match status" value="1"/>
</dbReference>
<dbReference type="AlphaFoldDB" id="A0AAJ6YEG4"/>
<keyword evidence="9" id="KW-1185">Reference proteome</keyword>
<evidence type="ECO:0000256" key="5">
    <source>
        <dbReference type="ARBA" id="ARBA00023157"/>
    </source>
</evidence>
<evidence type="ECO:0000256" key="1">
    <source>
        <dbReference type="ARBA" id="ARBA00004167"/>
    </source>
</evidence>
<dbReference type="Pfam" id="PF08205">
    <property type="entry name" value="C2-set_2"/>
    <property type="match status" value="2"/>
</dbReference>
<dbReference type="Pfam" id="PF07686">
    <property type="entry name" value="V-set"/>
    <property type="match status" value="1"/>
</dbReference>
<keyword evidence="5" id="KW-1015">Disulfide bond</keyword>
<keyword evidence="10" id="KW-0675">Receptor</keyword>
<evidence type="ECO:0000256" key="3">
    <source>
        <dbReference type="ARBA" id="ARBA00022989"/>
    </source>
</evidence>
<feature type="domain" description="Ig-like" evidence="7">
    <location>
        <begin position="333"/>
        <end position="423"/>
    </location>
</feature>
<evidence type="ECO:0000259" key="8">
    <source>
        <dbReference type="PROSITE" id="PS50853"/>
    </source>
</evidence>
<reference evidence="10" key="1">
    <citation type="submission" date="2025-08" db="UniProtKB">
        <authorList>
            <consortium name="RefSeq"/>
        </authorList>
    </citation>
    <scope>IDENTIFICATION</scope>
</reference>
<organism evidence="9 10">
    <name type="scientific">Ceratosolen solmsi marchali</name>
    <dbReference type="NCBI Taxonomy" id="326594"/>
    <lineage>
        <taxon>Eukaryota</taxon>
        <taxon>Metazoa</taxon>
        <taxon>Ecdysozoa</taxon>
        <taxon>Arthropoda</taxon>
        <taxon>Hexapoda</taxon>
        <taxon>Insecta</taxon>
        <taxon>Pterygota</taxon>
        <taxon>Neoptera</taxon>
        <taxon>Endopterygota</taxon>
        <taxon>Hymenoptera</taxon>
        <taxon>Apocrita</taxon>
        <taxon>Proctotrupomorpha</taxon>
        <taxon>Chalcidoidea</taxon>
        <taxon>Agaonidae</taxon>
        <taxon>Agaoninae</taxon>
        <taxon>Ceratosolen</taxon>
    </lineage>
</organism>
<dbReference type="SMART" id="SM00406">
    <property type="entry name" value="IGv"/>
    <property type="match status" value="1"/>
</dbReference>
<sequence length="754" mass="83893">MIGLINQVWAIEGDDVELPCDLTPNTHIRDTVSMILWFKDDAGIPLYNLDARGGDLYKAVHWTMSGSLGNRTYFQVDNENGSARLKIKAVTYEDQGIFRCRVDFANSPTRNFRVNLILIEPPTKPVIYDAQGREVTGVGGPFLEGYDLLLTCQVSGGKPKPMVTWWQGGELMDNIMETPILVGATSKFVVNRLFIGKVTRALSGTKLECRAESRIQQAFKIMVRKVLLDIYLKPAVVNVIFPEDQIYAGRPMTVRCETWGSSPAARIVWRLGGLIIRESSLTTTQRSNCTGSKVALVLDKDDDGKELTCRAENPRFPGGVLEKTKILRILYAPTAFVELATGFNLDTLREGDDVKFICNYQSNPEPTSIEWLHNNKRLHHNVEAGILVASSSLTLRILMLSHNGTYSCLVRNTVGEVQSPPLTIHMKYAPRCKPGQDKQDVITGFGKSMMLNCEIDADPLDNIRFSWTRNSSLGDVFAVSNPRFLVSLLEYTPKSDTDFGTLACWASNSVGRQKSPCIFNVLPAKPPQKPIDCNLHNESNAMEINCLPGASGGLPQHFLLEIRGILENSDLSQQIPQSDQTAADDASAVFQDCNDQPSFQLYGLLPGYDYTISVTAENSQGRSLPVLLENIRVTEPLHKKVAESKSLGDMSAVIPYTNDLENTFVILGLIFTVLLILIGIGIAIGLVICRKQTSLPQIEGLDDFTTPTYVSAQRIEPRIRYGNDRRRSQHASLYMEEYRNEPDLLQQVDIDLHN</sequence>
<evidence type="ECO:0000256" key="6">
    <source>
        <dbReference type="SAM" id="Phobius"/>
    </source>
</evidence>
<dbReference type="CTD" id="43300"/>
<keyword evidence="4 6" id="KW-0472">Membrane</keyword>
<feature type="domain" description="Ig-like" evidence="7">
    <location>
        <begin position="1"/>
        <end position="115"/>
    </location>
</feature>
<proteinExistence type="predicted"/>
<dbReference type="SMART" id="SM00409">
    <property type="entry name" value="IG"/>
    <property type="match status" value="3"/>
</dbReference>
<comment type="subcellular location">
    <subcellularLocation>
        <location evidence="1">Membrane</location>
        <topology evidence="1">Single-pass membrane protein</topology>
    </subcellularLocation>
</comment>